<feature type="non-terminal residue" evidence="1">
    <location>
        <position position="1"/>
    </location>
</feature>
<protein>
    <submittedName>
        <fullName evidence="1">Uncharacterized protein</fullName>
    </submittedName>
</protein>
<dbReference type="Proteomes" id="UP001432027">
    <property type="component" value="Unassembled WGS sequence"/>
</dbReference>
<name>A0AAV5T6U1_9BILA</name>
<proteinExistence type="predicted"/>
<dbReference type="EMBL" id="BTSX01000003">
    <property type="protein sequence ID" value="GMS91039.1"/>
    <property type="molecule type" value="Genomic_DNA"/>
</dbReference>
<reference evidence="1" key="1">
    <citation type="submission" date="2023-10" db="EMBL/GenBank/DDBJ databases">
        <title>Genome assembly of Pristionchus species.</title>
        <authorList>
            <person name="Yoshida K."/>
            <person name="Sommer R.J."/>
        </authorList>
    </citation>
    <scope>NUCLEOTIDE SEQUENCE</scope>
    <source>
        <strain evidence="1">RS0144</strain>
    </source>
</reference>
<evidence type="ECO:0000313" key="1">
    <source>
        <dbReference type="EMBL" id="GMS91039.1"/>
    </source>
</evidence>
<organism evidence="1 2">
    <name type="scientific">Pristionchus entomophagus</name>
    <dbReference type="NCBI Taxonomy" id="358040"/>
    <lineage>
        <taxon>Eukaryota</taxon>
        <taxon>Metazoa</taxon>
        <taxon>Ecdysozoa</taxon>
        <taxon>Nematoda</taxon>
        <taxon>Chromadorea</taxon>
        <taxon>Rhabditida</taxon>
        <taxon>Rhabditina</taxon>
        <taxon>Diplogasteromorpha</taxon>
        <taxon>Diplogasteroidea</taxon>
        <taxon>Neodiplogasteridae</taxon>
        <taxon>Pristionchus</taxon>
    </lineage>
</organism>
<comment type="caution">
    <text evidence="1">The sequence shown here is derived from an EMBL/GenBank/DDBJ whole genome shotgun (WGS) entry which is preliminary data.</text>
</comment>
<evidence type="ECO:0000313" key="2">
    <source>
        <dbReference type="Proteomes" id="UP001432027"/>
    </source>
</evidence>
<gene>
    <name evidence="1" type="ORF">PENTCL1PPCAC_13214</name>
</gene>
<dbReference type="AlphaFoldDB" id="A0AAV5T6U1"/>
<keyword evidence="2" id="KW-1185">Reference proteome</keyword>
<sequence length="77" mass="7914">FSTLTGAEASSLRIDNLAFSPSSKISCSALIISSFGSDGDEGMGKFSIGGPNADSSKCEETSFSKHMRSCGSSFGSF</sequence>
<accession>A0AAV5T6U1</accession>